<dbReference type="RefSeq" id="WP_002818317.1">
    <property type="nucleotide sequence ID" value="NZ_ACSE01000005.1"/>
</dbReference>
<evidence type="ECO:0000313" key="1">
    <source>
        <dbReference type="EMBL" id="EFD89056.1"/>
    </source>
</evidence>
<organism evidence="1 2">
    <name type="scientific">Oenococcus oeni AWRIB429</name>
    <dbReference type="NCBI Taxonomy" id="655225"/>
    <lineage>
        <taxon>Bacteria</taxon>
        <taxon>Bacillati</taxon>
        <taxon>Bacillota</taxon>
        <taxon>Bacilli</taxon>
        <taxon>Lactobacillales</taxon>
        <taxon>Lactobacillaceae</taxon>
        <taxon>Oenococcus</taxon>
    </lineage>
</organism>
<reference evidence="1 2" key="1">
    <citation type="journal article" date="2010" name="Appl. Microbiol. Biotechnol.">
        <title>Genotypic diversity in Oenococcus oeni by high-density microarray comparative genome hybridization and whole genome sequencing.</title>
        <authorList>
            <person name="Borneman A.R."/>
            <person name="Bartowsky E.J."/>
            <person name="McCarthy J."/>
            <person name="Chambers P.J."/>
        </authorList>
    </citation>
    <scope>NUCLEOTIDE SEQUENCE [LARGE SCALE GENOMIC DNA]</scope>
    <source>
        <strain evidence="1 2">AWRIB429</strain>
    </source>
</reference>
<proteinExistence type="predicted"/>
<dbReference type="Proteomes" id="UP000003075">
    <property type="component" value="Unassembled WGS sequence"/>
</dbReference>
<evidence type="ECO:0000313" key="2">
    <source>
        <dbReference type="Proteomes" id="UP000003075"/>
    </source>
</evidence>
<gene>
    <name evidence="1" type="ORF">AWRIB429_0452</name>
</gene>
<accession>D3L7X2</accession>
<sequence length="49" mass="5996">MLVVSMLMIIWNQTNRRNQDRLFLTVIYFIKRKRFLKALELITKDLKIA</sequence>
<name>D3L7X2_OENOE</name>
<protein>
    <submittedName>
        <fullName evidence="1">Uncharacterized protein</fullName>
    </submittedName>
</protein>
<dbReference type="EMBL" id="ACSE01000005">
    <property type="protein sequence ID" value="EFD89056.1"/>
    <property type="molecule type" value="Genomic_DNA"/>
</dbReference>
<dbReference type="AlphaFoldDB" id="D3L7X2"/>
<dbReference type="GeneID" id="75065331"/>
<comment type="caution">
    <text evidence="1">The sequence shown here is derived from an EMBL/GenBank/DDBJ whole genome shotgun (WGS) entry which is preliminary data.</text>
</comment>